<keyword evidence="4 10" id="KW-0812">Transmembrane</keyword>
<feature type="transmembrane region" description="Helical" evidence="10">
    <location>
        <begin position="37"/>
        <end position="61"/>
    </location>
</feature>
<name>A0A9C6T359_DROAB</name>
<feature type="transmembrane region" description="Helical" evidence="10">
    <location>
        <begin position="160"/>
        <end position="182"/>
    </location>
</feature>
<feature type="transmembrane region" description="Helical" evidence="10">
    <location>
        <begin position="319"/>
        <end position="340"/>
    </location>
</feature>
<feature type="transmembrane region" description="Helical" evidence="10">
    <location>
        <begin position="107"/>
        <end position="124"/>
    </location>
</feature>
<keyword evidence="11" id="KW-1185">Reference proteome</keyword>
<evidence type="ECO:0000256" key="5">
    <source>
        <dbReference type="ARBA" id="ARBA00022989"/>
    </source>
</evidence>
<comment type="function">
    <text evidence="9">Plays a role in the sugar gustatory response.</text>
</comment>
<dbReference type="PANTHER" id="PTHR21421">
    <property type="entry name" value="GUSTATORY RECEPTOR"/>
    <property type="match status" value="1"/>
</dbReference>
<accession>A0A9C6T359</accession>
<evidence type="ECO:0000256" key="4">
    <source>
        <dbReference type="ARBA" id="ARBA00022692"/>
    </source>
</evidence>
<protein>
    <recommendedName>
        <fullName evidence="9">Gustatory receptor</fullName>
    </recommendedName>
</protein>
<dbReference type="CTD" id="44873"/>
<evidence type="ECO:0000256" key="6">
    <source>
        <dbReference type="ARBA" id="ARBA00023136"/>
    </source>
</evidence>
<feature type="transmembrane region" description="Helical" evidence="10">
    <location>
        <begin position="222"/>
        <end position="242"/>
    </location>
</feature>
<reference evidence="12" key="1">
    <citation type="submission" date="2025-08" db="UniProtKB">
        <authorList>
            <consortium name="RefSeq"/>
        </authorList>
    </citation>
    <scope>IDENTIFICATION</scope>
    <source>
        <strain evidence="12">15112-1751.03</strain>
        <tissue evidence="12">Whole Adult</tissue>
    </source>
</reference>
<evidence type="ECO:0000256" key="7">
    <source>
        <dbReference type="ARBA" id="ARBA00023170"/>
    </source>
</evidence>
<gene>
    <name evidence="12" type="primary">LOC117564483</name>
</gene>
<dbReference type="AlphaFoldDB" id="A0A9C6T359"/>
<evidence type="ECO:0000313" key="11">
    <source>
        <dbReference type="Proteomes" id="UP000515160"/>
    </source>
</evidence>
<evidence type="ECO:0000256" key="2">
    <source>
        <dbReference type="ARBA" id="ARBA00005327"/>
    </source>
</evidence>
<dbReference type="GeneID" id="117564483"/>
<dbReference type="Pfam" id="PF06151">
    <property type="entry name" value="Trehalose_recp"/>
    <property type="match status" value="1"/>
</dbReference>
<evidence type="ECO:0000256" key="9">
    <source>
        <dbReference type="PIRNR" id="PIRNR038981"/>
    </source>
</evidence>
<keyword evidence="8 9" id="KW-0807">Transducer</keyword>
<sequence>MVRGGSSHKCSEDFCLFAAAATQRRHLFLHNGGFHEAIAPVLVIAQCFSLMPVCGIYAATAQGLRFSWRSWRTWYSVLCICSLSVDTIFTINMTAHSLLDVRNVEPIIFHVCNLLGFCVFLQLARKWPSLMRHWAAVEKQLPPHQNWKQREHLARRIHQVAMLLLSLSLVEHLLSIIAFVYHDLCPSRRDPIESYLFATGPQLFHLFAYSNWLGWLGKLQNVLLTFSWSYMDIFLMLLGIGLNDLLTRLTCHLQHAVQQPMPEEFWTHTRKRYRAIVELIYEVDDAVSVLIIVSFGSNLYFVCLQLLKSINTMPSTVHAFYFYFSLSFLIGRSTAVLLFVSSVNDAARDPLLQLLRQVPHAGYSDEVSRLASELSADNVSLSGLKFFSITRKLFLTVAGSIVTYELVLIQFHEDKKSWDCHTQQLLN</sequence>
<keyword evidence="3" id="KW-1003">Cell membrane</keyword>
<dbReference type="RefSeq" id="XP_051860628.1">
    <property type="nucleotide sequence ID" value="XM_052004668.1"/>
</dbReference>
<comment type="similarity">
    <text evidence="2">Belongs to the insect chemoreceptor superfamily. Gustatory receptor (GR) family. Gr5a subfamily.</text>
</comment>
<dbReference type="OrthoDB" id="5800391at2759"/>
<proteinExistence type="inferred from homology"/>
<evidence type="ECO:0000256" key="10">
    <source>
        <dbReference type="SAM" id="Phobius"/>
    </source>
</evidence>
<dbReference type="Proteomes" id="UP000515160">
    <property type="component" value="Chromosome X"/>
</dbReference>
<keyword evidence="7 9" id="KW-0675">Receptor</keyword>
<feature type="transmembrane region" description="Helical" evidence="10">
    <location>
        <begin position="73"/>
        <end position="95"/>
    </location>
</feature>
<feature type="transmembrane region" description="Helical" evidence="10">
    <location>
        <begin position="194"/>
        <end position="215"/>
    </location>
</feature>
<feature type="transmembrane region" description="Helical" evidence="10">
    <location>
        <begin position="286"/>
        <end position="307"/>
    </location>
</feature>
<evidence type="ECO:0000256" key="1">
    <source>
        <dbReference type="ARBA" id="ARBA00004651"/>
    </source>
</evidence>
<keyword evidence="6 10" id="KW-0472">Membrane</keyword>
<evidence type="ECO:0000256" key="3">
    <source>
        <dbReference type="ARBA" id="ARBA00022475"/>
    </source>
</evidence>
<dbReference type="GO" id="GO:0007165">
    <property type="term" value="P:signal transduction"/>
    <property type="evidence" value="ECO:0007669"/>
    <property type="project" value="UniProtKB-KW"/>
</dbReference>
<dbReference type="PANTHER" id="PTHR21421:SF29">
    <property type="entry name" value="GUSTATORY RECEPTOR 5A FOR TREHALOSE-RELATED"/>
    <property type="match status" value="1"/>
</dbReference>
<dbReference type="PIRSF" id="PIRSF038981">
    <property type="entry name" value="GRP"/>
    <property type="match status" value="1"/>
</dbReference>
<dbReference type="InterPro" id="IPR009318">
    <property type="entry name" value="Gustatory_rcpt"/>
</dbReference>
<dbReference type="GO" id="GO:0005886">
    <property type="term" value="C:plasma membrane"/>
    <property type="evidence" value="ECO:0007669"/>
    <property type="project" value="UniProtKB-SubCell"/>
</dbReference>
<comment type="subcellular location">
    <subcellularLocation>
        <location evidence="1">Cell membrane</location>
        <topology evidence="1">Multi-pass membrane protein</topology>
    </subcellularLocation>
</comment>
<feature type="transmembrane region" description="Helical" evidence="10">
    <location>
        <begin position="393"/>
        <end position="411"/>
    </location>
</feature>
<evidence type="ECO:0000313" key="12">
    <source>
        <dbReference type="RefSeq" id="XP_051860628.1"/>
    </source>
</evidence>
<organism evidence="11 12">
    <name type="scientific">Drosophila albomicans</name>
    <name type="common">Fruit fly</name>
    <dbReference type="NCBI Taxonomy" id="7291"/>
    <lineage>
        <taxon>Eukaryota</taxon>
        <taxon>Metazoa</taxon>
        <taxon>Ecdysozoa</taxon>
        <taxon>Arthropoda</taxon>
        <taxon>Hexapoda</taxon>
        <taxon>Insecta</taxon>
        <taxon>Pterygota</taxon>
        <taxon>Neoptera</taxon>
        <taxon>Endopterygota</taxon>
        <taxon>Diptera</taxon>
        <taxon>Brachycera</taxon>
        <taxon>Muscomorpha</taxon>
        <taxon>Ephydroidea</taxon>
        <taxon>Drosophilidae</taxon>
        <taxon>Drosophila</taxon>
    </lineage>
</organism>
<dbReference type="GO" id="GO:0033041">
    <property type="term" value="F:sweet taste receptor activity"/>
    <property type="evidence" value="ECO:0007669"/>
    <property type="project" value="TreeGrafter"/>
</dbReference>
<evidence type="ECO:0000256" key="8">
    <source>
        <dbReference type="ARBA" id="ARBA00023224"/>
    </source>
</evidence>
<keyword evidence="5 10" id="KW-1133">Transmembrane helix</keyword>